<dbReference type="PANTHER" id="PTHR46421:SF1">
    <property type="entry name" value="PROGRAMMED CELL DEATH PROTEIN 2-LIKE"/>
    <property type="match status" value="1"/>
</dbReference>
<dbReference type="InterPro" id="IPR007320">
    <property type="entry name" value="PDCD2_C"/>
</dbReference>
<evidence type="ECO:0000313" key="3">
    <source>
        <dbReference type="EMBL" id="KAK2149975.1"/>
    </source>
</evidence>
<reference evidence="3" key="1">
    <citation type="journal article" date="2023" name="Mol. Biol. Evol.">
        <title>Third-Generation Sequencing Reveals the Adaptive Role of the Epigenome in Three Deep-Sea Polychaetes.</title>
        <authorList>
            <person name="Perez M."/>
            <person name="Aroh O."/>
            <person name="Sun Y."/>
            <person name="Lan Y."/>
            <person name="Juniper S.K."/>
            <person name="Young C.R."/>
            <person name="Angers B."/>
            <person name="Qian P.Y."/>
        </authorList>
    </citation>
    <scope>NUCLEOTIDE SEQUENCE</scope>
    <source>
        <strain evidence="3">P08H-3</strain>
    </source>
</reference>
<comment type="caution">
    <text evidence="3">The sequence shown here is derived from an EMBL/GenBank/DDBJ whole genome shotgun (WGS) entry which is preliminary data.</text>
</comment>
<feature type="chain" id="PRO_5041989232" description="Programmed cell death protein 2 C-terminal domain-containing protein" evidence="1">
    <location>
        <begin position="25"/>
        <end position="335"/>
    </location>
</feature>
<dbReference type="Pfam" id="PF04194">
    <property type="entry name" value="PDCD2_C"/>
    <property type="match status" value="1"/>
</dbReference>
<name>A0AAD9JCV8_9ANNE</name>
<feature type="domain" description="Programmed cell death protein 2 C-terminal" evidence="2">
    <location>
        <begin position="225"/>
        <end position="321"/>
    </location>
</feature>
<organism evidence="3 4">
    <name type="scientific">Paralvinella palmiformis</name>
    <dbReference type="NCBI Taxonomy" id="53620"/>
    <lineage>
        <taxon>Eukaryota</taxon>
        <taxon>Metazoa</taxon>
        <taxon>Spiralia</taxon>
        <taxon>Lophotrochozoa</taxon>
        <taxon>Annelida</taxon>
        <taxon>Polychaeta</taxon>
        <taxon>Sedentaria</taxon>
        <taxon>Canalipalpata</taxon>
        <taxon>Terebellida</taxon>
        <taxon>Terebelliformia</taxon>
        <taxon>Alvinellidae</taxon>
        <taxon>Paralvinella</taxon>
    </lineage>
</organism>
<dbReference type="EMBL" id="JAODUP010000428">
    <property type="protein sequence ID" value="KAK2149975.1"/>
    <property type="molecule type" value="Genomic_DNA"/>
</dbReference>
<gene>
    <name evidence="3" type="ORF">LSH36_428g01069</name>
</gene>
<dbReference type="GO" id="GO:0005737">
    <property type="term" value="C:cytoplasm"/>
    <property type="evidence" value="ECO:0007669"/>
    <property type="project" value="InterPro"/>
</dbReference>
<keyword evidence="4" id="KW-1185">Reference proteome</keyword>
<sequence>MLRTYCKKIFNVIYAMLLWKIIRCQVIDETYQNTIKVEGATSDTWNDNADDWDVVDDDNATTASNDKIAGCLDGSCADVGTATTSTTEEQVLFNKLQNVVLEDAMDSGNDENNIEVVHHCVMEDLPLQRHDYPDMLPLGDQRCHNIAEETTVASSSNINHLTLCSYYLSVFEEPEDLSFVLKHEQELLKQYMIKEGLDITKITSSSSNTEAAGEKYEKTSLKHGDRVFHKFHKRVSRCPEQLLRGSPLHIQGNHPVTASPCSYCGAPRVFELQLMPALVNLLRVSPETDPILEFGTVLVYTCENSCWTEGVSWREELALVEADPDEDCFKKELSH</sequence>
<proteinExistence type="predicted"/>
<feature type="signal peptide" evidence="1">
    <location>
        <begin position="1"/>
        <end position="24"/>
    </location>
</feature>
<evidence type="ECO:0000259" key="2">
    <source>
        <dbReference type="Pfam" id="PF04194"/>
    </source>
</evidence>
<keyword evidence="1" id="KW-0732">Signal</keyword>
<dbReference type="AlphaFoldDB" id="A0AAD9JCV8"/>
<accession>A0AAD9JCV8</accession>
<evidence type="ECO:0000256" key="1">
    <source>
        <dbReference type="SAM" id="SignalP"/>
    </source>
</evidence>
<dbReference type="Proteomes" id="UP001208570">
    <property type="component" value="Unassembled WGS sequence"/>
</dbReference>
<dbReference type="GO" id="GO:0006915">
    <property type="term" value="P:apoptotic process"/>
    <property type="evidence" value="ECO:0007669"/>
    <property type="project" value="TreeGrafter"/>
</dbReference>
<protein>
    <recommendedName>
        <fullName evidence="2">Programmed cell death protein 2 C-terminal domain-containing protein</fullName>
    </recommendedName>
</protein>
<evidence type="ECO:0000313" key="4">
    <source>
        <dbReference type="Proteomes" id="UP001208570"/>
    </source>
</evidence>
<dbReference type="InterPro" id="IPR052815">
    <property type="entry name" value="PDCD2-like_regulator"/>
</dbReference>
<dbReference type="PANTHER" id="PTHR46421">
    <property type="entry name" value="PROGRAMMED CELL DEATH PROTEIN 2-LIKE"/>
    <property type="match status" value="1"/>
</dbReference>